<dbReference type="Pfam" id="PF18952">
    <property type="entry name" value="DUF5696"/>
    <property type="match status" value="1"/>
</dbReference>
<evidence type="ECO:0000256" key="1">
    <source>
        <dbReference type="SAM" id="MobiDB-lite"/>
    </source>
</evidence>
<dbReference type="InterPro" id="IPR043751">
    <property type="entry name" value="DUF5696"/>
</dbReference>
<dbReference type="Proteomes" id="UP001519287">
    <property type="component" value="Unassembled WGS sequence"/>
</dbReference>
<gene>
    <name evidence="2" type="ORF">J2Z66_002371</name>
</gene>
<sequence length="760" mass="85370">MIWKLPISKKNTMLLLLAAALIVFAAFHLDLTALDEGKGEALQFPASTVPQVEPGLDELPNPADFQLAAQNDKLRLLMDPKTGHFKVEDKRSGSVWHSYPNPEQWEKEDLIKEGSLWRYHLRSPVMFQYMDFSDHKSSPKDANMISENGTIKDLQMLPDGFKLTFDMPSKQIAVPVEVKLEDDSVVTRILDEGLSEGSLSLIWIRLYPFFGAQQSADPDGYMFIPDGSGALMKFRDNHMNVNKLYREPVYGQDLSFKVSNLDGTRSPAMMPVFGIKSGAQGFISVVEDGAEYADITASPAGVFGRYNWNTAQMNYRSTFKQVTNAKKNRSFITYNKEERFGSDRVVRYMLLDKADADYVGMAARYRQYLMEKHGLKKLEPKSSNIPLEITLLGADTETGFVKDKYLKQTTTAQAKQIVSELHELGIKNMTVHYKGWQNGGYSSSGGLLPVDSRIGGNEGMKQLVEFAHSLDIPVYLDADYSSNNSGRDGFRKRNHGLRDMGGSPIRDLVSLKFLDKVIDKDMEAYQSLGIDGLRLTGLGRYLNSDFNSKYAASRHESLQLQGNIFDKFKEGVGQVQGTAANFYTLPYVNSISRLPNDYSYDLFSDSSVPFAQIALHGLISYTSEYINERQQYRNDFLRDLEYGVNPSFIFTYSNEEKSKYTKGLHLFSSNYAVWEQAAVEEYRIFNEVLGSVQGQFIAAHRTLADKVKETTYEDGTRVIVNYNPEPYVSGDTSGENSSDTSGGIRVEGQSYIVIRGGGTK</sequence>
<dbReference type="EMBL" id="JAGGLB010000006">
    <property type="protein sequence ID" value="MBP1990765.1"/>
    <property type="molecule type" value="Genomic_DNA"/>
</dbReference>
<protein>
    <submittedName>
        <fullName evidence="2">Uncharacterized protein</fullName>
    </submittedName>
</protein>
<evidence type="ECO:0000313" key="3">
    <source>
        <dbReference type="Proteomes" id="UP001519287"/>
    </source>
</evidence>
<organism evidence="2 3">
    <name type="scientific">Paenibacillus eucommiae</name>
    <dbReference type="NCBI Taxonomy" id="1355755"/>
    <lineage>
        <taxon>Bacteria</taxon>
        <taxon>Bacillati</taxon>
        <taxon>Bacillota</taxon>
        <taxon>Bacilli</taxon>
        <taxon>Bacillales</taxon>
        <taxon>Paenibacillaceae</taxon>
        <taxon>Paenibacillus</taxon>
    </lineage>
</organism>
<proteinExistence type="predicted"/>
<feature type="region of interest" description="Disordered" evidence="1">
    <location>
        <begin position="724"/>
        <end position="743"/>
    </location>
</feature>
<feature type="compositionally biased region" description="Polar residues" evidence="1">
    <location>
        <begin position="730"/>
        <end position="741"/>
    </location>
</feature>
<keyword evidence="3" id="KW-1185">Reference proteome</keyword>
<comment type="caution">
    <text evidence="2">The sequence shown here is derived from an EMBL/GenBank/DDBJ whole genome shotgun (WGS) entry which is preliminary data.</text>
</comment>
<dbReference type="RefSeq" id="WP_209971529.1">
    <property type="nucleotide sequence ID" value="NZ_JAGGLB010000006.1"/>
</dbReference>
<name>A0ABS4IT71_9BACL</name>
<dbReference type="SUPFAM" id="SSF51445">
    <property type="entry name" value="(Trans)glycosidases"/>
    <property type="match status" value="1"/>
</dbReference>
<dbReference type="Gene3D" id="3.20.20.80">
    <property type="entry name" value="Glycosidases"/>
    <property type="match status" value="1"/>
</dbReference>
<evidence type="ECO:0000313" key="2">
    <source>
        <dbReference type="EMBL" id="MBP1990765.1"/>
    </source>
</evidence>
<reference evidence="2 3" key="1">
    <citation type="submission" date="2021-03" db="EMBL/GenBank/DDBJ databases">
        <title>Genomic Encyclopedia of Type Strains, Phase IV (KMG-IV): sequencing the most valuable type-strain genomes for metagenomic binning, comparative biology and taxonomic classification.</title>
        <authorList>
            <person name="Goeker M."/>
        </authorList>
    </citation>
    <scope>NUCLEOTIDE SEQUENCE [LARGE SCALE GENOMIC DNA]</scope>
    <source>
        <strain evidence="2 3">DSM 26048</strain>
    </source>
</reference>
<dbReference type="InterPro" id="IPR017853">
    <property type="entry name" value="GH"/>
</dbReference>
<accession>A0ABS4IT71</accession>